<accession>A0A0P7YAS4</accession>
<dbReference type="AlphaFoldDB" id="A0A0P7YAS4"/>
<sequence>MMNTQGKDTRLVARVDEETQRLIAHAAELTGRSLSQFLIYAAKKEAQEAERQALQIQVSRQSADLMLGLLDNPEPINSKLREAALNHRKLAGDFKNRRNQ</sequence>
<comment type="caution">
    <text evidence="3">The sequence shown here is derived from an EMBL/GenBank/DDBJ whole genome shotgun (WGS) entry which is preliminary data.</text>
</comment>
<evidence type="ECO:0008006" key="5">
    <source>
        <dbReference type="Google" id="ProtNLM"/>
    </source>
</evidence>
<dbReference type="EMBL" id="LJZQ01000030">
    <property type="protein sequence ID" value="KPQ27334.1"/>
    <property type="molecule type" value="Genomic_DNA"/>
</dbReference>
<name>A0A0P7YAS4_9GAMM</name>
<dbReference type="Pfam" id="PF08681">
    <property type="entry name" value="TacA1"/>
    <property type="match status" value="1"/>
</dbReference>
<dbReference type="OrthoDB" id="5297731at2"/>
<proteinExistence type="inferred from homology"/>
<comment type="similarity">
    <text evidence="2">Belongs to the TacA antitoxin family.</text>
</comment>
<dbReference type="PANTHER" id="PTHR35401">
    <property type="entry name" value="COPG FAMILY HELIX-TURN-HELIX PROTEIN-RELATED-RELATED"/>
    <property type="match status" value="1"/>
</dbReference>
<keyword evidence="1" id="KW-1277">Toxin-antitoxin system</keyword>
<dbReference type="Proteomes" id="UP000050416">
    <property type="component" value="Unassembled WGS sequence"/>
</dbReference>
<evidence type="ECO:0000256" key="1">
    <source>
        <dbReference type="ARBA" id="ARBA00022649"/>
    </source>
</evidence>
<evidence type="ECO:0000313" key="3">
    <source>
        <dbReference type="EMBL" id="KPQ27334.1"/>
    </source>
</evidence>
<dbReference type="PANTHER" id="PTHR35401:SF2">
    <property type="entry name" value="ABC-TYPE TRANSPORT SYSTEM"/>
    <property type="match status" value="1"/>
</dbReference>
<reference evidence="3 4" key="1">
    <citation type="submission" date="2015-09" db="EMBL/GenBank/DDBJ databases">
        <title>Identification and resolution of microdiversity through metagenomic sequencing of parallel consortia.</title>
        <authorList>
            <person name="Nelson W.C."/>
            <person name="Romine M.F."/>
            <person name="Lindemann S.R."/>
        </authorList>
    </citation>
    <scope>NUCLEOTIDE SEQUENCE [LARGE SCALE GENOMIC DNA]</scope>
    <source>
        <strain evidence="3">HL-55</strain>
    </source>
</reference>
<dbReference type="Gene3D" id="1.20.5.780">
    <property type="entry name" value="Single helix bin"/>
    <property type="match status" value="1"/>
</dbReference>
<dbReference type="InterPro" id="IPR014795">
    <property type="entry name" value="TacA_1-like"/>
</dbReference>
<protein>
    <recommendedName>
        <fullName evidence="5">DUF1778 domain-containing protein</fullName>
    </recommendedName>
</protein>
<evidence type="ECO:0000313" key="4">
    <source>
        <dbReference type="Proteomes" id="UP000050416"/>
    </source>
</evidence>
<evidence type="ECO:0000256" key="2">
    <source>
        <dbReference type="ARBA" id="ARBA00049988"/>
    </source>
</evidence>
<dbReference type="GO" id="GO:0006355">
    <property type="term" value="P:regulation of DNA-templated transcription"/>
    <property type="evidence" value="ECO:0007669"/>
    <property type="project" value="InterPro"/>
</dbReference>
<gene>
    <name evidence="3" type="ORF">HLUCCX14_15235</name>
</gene>
<dbReference type="InterPro" id="IPR010985">
    <property type="entry name" value="Ribbon_hlx_hlx"/>
</dbReference>
<organism evidence="3 4">
    <name type="scientific">Marinobacter excellens HL-55</name>
    <dbReference type="NCBI Taxonomy" id="1305731"/>
    <lineage>
        <taxon>Bacteria</taxon>
        <taxon>Pseudomonadati</taxon>
        <taxon>Pseudomonadota</taxon>
        <taxon>Gammaproteobacteria</taxon>
        <taxon>Pseudomonadales</taxon>
        <taxon>Marinobacteraceae</taxon>
        <taxon>Marinobacter</taxon>
    </lineage>
</organism>
<dbReference type="SUPFAM" id="SSF47598">
    <property type="entry name" value="Ribbon-helix-helix"/>
    <property type="match status" value="1"/>
</dbReference>
<dbReference type="STRING" id="1305731.GCA_000934705_00706"/>